<keyword evidence="2" id="KW-1185">Reference proteome</keyword>
<accession>A0A0Q3KRQ3</accession>
<name>A0A0Q3KRQ3_9FLAO</name>
<proteinExistence type="predicted"/>
<evidence type="ECO:0000313" key="2">
    <source>
        <dbReference type="Proteomes" id="UP000051682"/>
    </source>
</evidence>
<organism evidence="1 2">
    <name type="scientific">Chryseobacterium aquaticum</name>
    <dbReference type="NCBI Taxonomy" id="452084"/>
    <lineage>
        <taxon>Bacteria</taxon>
        <taxon>Pseudomonadati</taxon>
        <taxon>Bacteroidota</taxon>
        <taxon>Flavobacteriia</taxon>
        <taxon>Flavobacteriales</taxon>
        <taxon>Weeksellaceae</taxon>
        <taxon>Chryseobacterium group</taxon>
        <taxon>Chryseobacterium</taxon>
    </lineage>
</organism>
<gene>
    <name evidence="1" type="ORF">AR438_02110</name>
</gene>
<comment type="caution">
    <text evidence="1">The sequence shown here is derived from an EMBL/GenBank/DDBJ whole genome shotgun (WGS) entry which is preliminary data.</text>
</comment>
<evidence type="ECO:0000313" key="1">
    <source>
        <dbReference type="EMBL" id="KQK27028.1"/>
    </source>
</evidence>
<protein>
    <submittedName>
        <fullName evidence="1">Uncharacterized protein</fullName>
    </submittedName>
</protein>
<dbReference type="OrthoDB" id="1273001at2"/>
<sequence>MIKVFQFSFFLMAVFLFSQGKEAIKFKGNITRFDGVTYKGFKVLDQRQDKSIGVLPFGESKEMKEVVFPTTPENDFKVWYERGNSLSGQNELLLILKRLKLSTGESDGKKTQGKIDFSAQIFQKEADQYKFLYKKDTVFSFQDKEVSEVMVKNIPAIFSVFIKKAYTLDPIQNALTLSDLSDYEEYAKSKYAAFKNEELKDGIYQNFTSFFNQVPMQGNYVLERNDKGEVTKAIKLEDGKKEKISSNKMFAYVENGKAYKKTMSGFIEINKNEKGFYIKANRGQIFPVQYNSTYGMFGLIGAVAGSIDQAAKQKKMKSEEKEEVYIDYLTGEFDFSDN</sequence>
<reference evidence="1 2" key="1">
    <citation type="submission" date="2015-10" db="EMBL/GenBank/DDBJ databases">
        <title>Chryseobacterium aquaticum genome.</title>
        <authorList>
            <person name="Newman J.D."/>
            <person name="Ferguson M.B."/>
            <person name="Miller J.R."/>
        </authorList>
    </citation>
    <scope>NUCLEOTIDE SEQUENCE [LARGE SCALE GENOMIC DNA]</scope>
    <source>
        <strain evidence="1 2">KCTC 12483</strain>
    </source>
</reference>
<dbReference type="EMBL" id="LLYZ01000002">
    <property type="protein sequence ID" value="KQK27028.1"/>
    <property type="molecule type" value="Genomic_DNA"/>
</dbReference>
<dbReference type="RefSeq" id="WP_056011321.1">
    <property type="nucleotide sequence ID" value="NZ_LLYZ01000002.1"/>
</dbReference>
<dbReference type="AlphaFoldDB" id="A0A0Q3KRQ3"/>
<dbReference type="Proteomes" id="UP000051682">
    <property type="component" value="Unassembled WGS sequence"/>
</dbReference>
<dbReference type="STRING" id="452084.AR438_02110"/>